<evidence type="ECO:0000256" key="2">
    <source>
        <dbReference type="SAM" id="Phobius"/>
    </source>
</evidence>
<keyword evidence="2" id="KW-0472">Membrane</keyword>
<sequence>MPSTIATKGGHDGPSAGNGSISIQIQDTPADENVSLLNQSKHAQETPSHYRGVFKYQILITNISGTLVWILSIPILSYLDAQNSTNDAVDRFFRRFYGRFLYPSTADLLLVISIYIPSAAVFLYSLWPHPLFLMVVWFTCMKGLEVFLFRDGSDEFWKGLVRTLMTVAFFHQILTALMRFMSVWTCCRPTESEPEPESELLSPAFTQQRHSDQS</sequence>
<name>A0A9P9AMP0_9HYPO</name>
<gene>
    <name evidence="3" type="ORF">B0T10DRAFT_582987</name>
</gene>
<feature type="region of interest" description="Disordered" evidence="1">
    <location>
        <begin position="1"/>
        <end position="20"/>
    </location>
</feature>
<feature type="transmembrane region" description="Helical" evidence="2">
    <location>
        <begin position="131"/>
        <end position="149"/>
    </location>
</feature>
<evidence type="ECO:0000256" key="1">
    <source>
        <dbReference type="SAM" id="MobiDB-lite"/>
    </source>
</evidence>
<organism evidence="3 4">
    <name type="scientific">Thelonectria olida</name>
    <dbReference type="NCBI Taxonomy" id="1576542"/>
    <lineage>
        <taxon>Eukaryota</taxon>
        <taxon>Fungi</taxon>
        <taxon>Dikarya</taxon>
        <taxon>Ascomycota</taxon>
        <taxon>Pezizomycotina</taxon>
        <taxon>Sordariomycetes</taxon>
        <taxon>Hypocreomycetidae</taxon>
        <taxon>Hypocreales</taxon>
        <taxon>Nectriaceae</taxon>
        <taxon>Thelonectria</taxon>
    </lineage>
</organism>
<keyword evidence="4" id="KW-1185">Reference proteome</keyword>
<feature type="transmembrane region" description="Helical" evidence="2">
    <location>
        <begin position="56"/>
        <end position="79"/>
    </location>
</feature>
<comment type="caution">
    <text evidence="3">The sequence shown here is derived from an EMBL/GenBank/DDBJ whole genome shotgun (WGS) entry which is preliminary data.</text>
</comment>
<reference evidence="3 4" key="1">
    <citation type="journal article" date="2021" name="Nat. Commun.">
        <title>Genetic determinants of endophytism in the Arabidopsis root mycobiome.</title>
        <authorList>
            <person name="Mesny F."/>
            <person name="Miyauchi S."/>
            <person name="Thiergart T."/>
            <person name="Pickel B."/>
            <person name="Atanasova L."/>
            <person name="Karlsson M."/>
            <person name="Huettel B."/>
            <person name="Barry K.W."/>
            <person name="Haridas S."/>
            <person name="Chen C."/>
            <person name="Bauer D."/>
            <person name="Andreopoulos W."/>
            <person name="Pangilinan J."/>
            <person name="LaButti K."/>
            <person name="Riley R."/>
            <person name="Lipzen A."/>
            <person name="Clum A."/>
            <person name="Drula E."/>
            <person name="Henrissat B."/>
            <person name="Kohler A."/>
            <person name="Grigoriev I.V."/>
            <person name="Martin F.M."/>
            <person name="Hacquard S."/>
        </authorList>
    </citation>
    <scope>NUCLEOTIDE SEQUENCE [LARGE SCALE GENOMIC DNA]</scope>
    <source>
        <strain evidence="3 4">MPI-CAGE-CH-0241</strain>
    </source>
</reference>
<proteinExistence type="predicted"/>
<keyword evidence="2" id="KW-1133">Transmembrane helix</keyword>
<keyword evidence="2" id="KW-0812">Transmembrane</keyword>
<evidence type="ECO:0000313" key="4">
    <source>
        <dbReference type="Proteomes" id="UP000777438"/>
    </source>
</evidence>
<dbReference type="Proteomes" id="UP000777438">
    <property type="component" value="Unassembled WGS sequence"/>
</dbReference>
<dbReference type="EMBL" id="JAGPYM010000029">
    <property type="protein sequence ID" value="KAH6879533.1"/>
    <property type="molecule type" value="Genomic_DNA"/>
</dbReference>
<feature type="region of interest" description="Disordered" evidence="1">
    <location>
        <begin position="192"/>
        <end position="214"/>
    </location>
</feature>
<protein>
    <submittedName>
        <fullName evidence="3">Uncharacterized protein</fullName>
    </submittedName>
</protein>
<dbReference type="AlphaFoldDB" id="A0A9P9AMP0"/>
<dbReference type="OrthoDB" id="10663999at2759"/>
<evidence type="ECO:0000313" key="3">
    <source>
        <dbReference type="EMBL" id="KAH6879533.1"/>
    </source>
</evidence>
<accession>A0A9P9AMP0</accession>
<feature type="transmembrane region" description="Helical" evidence="2">
    <location>
        <begin position="100"/>
        <end position="125"/>
    </location>
</feature>